<dbReference type="PANTHER" id="PTHR48090:SF7">
    <property type="entry name" value="RFBJ PROTEIN"/>
    <property type="match status" value="1"/>
</dbReference>
<reference evidence="2" key="1">
    <citation type="submission" date="2020-04" db="EMBL/GenBank/DDBJ databases">
        <authorList>
            <person name="Zhang T."/>
        </authorList>
    </citation>
    <scope>NUCLEOTIDE SEQUENCE</scope>
    <source>
        <strain evidence="2">HKST-UBA13</strain>
    </source>
</reference>
<dbReference type="SUPFAM" id="SSF53448">
    <property type="entry name" value="Nucleotide-diphospho-sugar transferases"/>
    <property type="match status" value="1"/>
</dbReference>
<evidence type="ECO:0000313" key="3">
    <source>
        <dbReference type="Proteomes" id="UP000775877"/>
    </source>
</evidence>
<dbReference type="InterPro" id="IPR029044">
    <property type="entry name" value="Nucleotide-diphossugar_trans"/>
</dbReference>
<dbReference type="InterPro" id="IPR001173">
    <property type="entry name" value="Glyco_trans_2-like"/>
</dbReference>
<protein>
    <submittedName>
        <fullName evidence="2">Glycosyltransferase family 2 protein</fullName>
    </submittedName>
</protein>
<dbReference type="AlphaFoldDB" id="A0A955IEW2"/>
<dbReference type="Pfam" id="PF00535">
    <property type="entry name" value="Glycos_transf_2"/>
    <property type="match status" value="1"/>
</dbReference>
<comment type="caution">
    <text evidence="2">The sequence shown here is derived from an EMBL/GenBank/DDBJ whole genome shotgun (WGS) entry which is preliminary data.</text>
</comment>
<evidence type="ECO:0000259" key="1">
    <source>
        <dbReference type="Pfam" id="PF00535"/>
    </source>
</evidence>
<dbReference type="PANTHER" id="PTHR48090">
    <property type="entry name" value="UNDECAPRENYL-PHOSPHATE 4-DEOXY-4-FORMAMIDO-L-ARABINOSE TRANSFERASE-RELATED"/>
    <property type="match status" value="1"/>
</dbReference>
<dbReference type="Proteomes" id="UP000775877">
    <property type="component" value="Unassembled WGS sequence"/>
</dbReference>
<name>A0A955IEW2_9BACT</name>
<dbReference type="Gene3D" id="3.90.550.10">
    <property type="entry name" value="Spore Coat Polysaccharide Biosynthesis Protein SpsA, Chain A"/>
    <property type="match status" value="1"/>
</dbReference>
<feature type="domain" description="Glycosyltransferase 2-like" evidence="1">
    <location>
        <begin position="7"/>
        <end position="129"/>
    </location>
</feature>
<dbReference type="EMBL" id="JAGQLJ010000009">
    <property type="protein sequence ID" value="MCA9380743.1"/>
    <property type="molecule type" value="Genomic_DNA"/>
</dbReference>
<evidence type="ECO:0000313" key="2">
    <source>
        <dbReference type="EMBL" id="MCA9380743.1"/>
    </source>
</evidence>
<reference evidence="2" key="2">
    <citation type="journal article" date="2021" name="Microbiome">
        <title>Successional dynamics and alternative stable states in a saline activated sludge microbial community over 9 years.</title>
        <authorList>
            <person name="Wang Y."/>
            <person name="Ye J."/>
            <person name="Ju F."/>
            <person name="Liu L."/>
            <person name="Boyd J.A."/>
            <person name="Deng Y."/>
            <person name="Parks D.H."/>
            <person name="Jiang X."/>
            <person name="Yin X."/>
            <person name="Woodcroft B.J."/>
            <person name="Tyson G.W."/>
            <person name="Hugenholtz P."/>
            <person name="Polz M.F."/>
            <person name="Zhang T."/>
        </authorList>
    </citation>
    <scope>NUCLEOTIDE SEQUENCE</scope>
    <source>
        <strain evidence="2">HKST-UBA13</strain>
    </source>
</reference>
<organism evidence="2 3">
    <name type="scientific">Candidatus Dojkabacteria bacterium</name>
    <dbReference type="NCBI Taxonomy" id="2099670"/>
    <lineage>
        <taxon>Bacteria</taxon>
        <taxon>Candidatus Dojkabacteria</taxon>
    </lineage>
</organism>
<gene>
    <name evidence="2" type="ORF">KC678_00570</name>
</gene>
<dbReference type="InterPro" id="IPR050256">
    <property type="entry name" value="Glycosyltransferase_2"/>
</dbReference>
<accession>A0A955IEW2</accession>
<sequence length="246" mass="28203">MLYKKLSLVIPAYNEELTLSSIVELVVSTQLGNLEKEIIIIDDGSKDSTFLIMQELANKFKEVRIFKNEQNAGKSQTVKRGILESTGDLIVIQDADHEYNPSDLEEFIANFENNDIDLIYGNRFGKSNAVIYWQNWFGNRFLSFISSLFTYPIGGIWTNDMEVCYKMAKGNVFREVAQKITSKSNFGFEPEVTAKFAKYRLNGKRLHFKELPISYKPRSFEEGKKMSAIKDGIKAFKEIVKFNLLG</sequence>
<dbReference type="CDD" id="cd04179">
    <property type="entry name" value="DPM_DPG-synthase_like"/>
    <property type="match status" value="1"/>
</dbReference>
<proteinExistence type="predicted"/>